<dbReference type="InterPro" id="IPR000182">
    <property type="entry name" value="GNAT_dom"/>
</dbReference>
<proteinExistence type="predicted"/>
<dbReference type="EMBL" id="JAVXUP010001466">
    <property type="protein sequence ID" value="KAK3011262.1"/>
    <property type="molecule type" value="Genomic_DNA"/>
</dbReference>
<dbReference type="GO" id="GO:0016747">
    <property type="term" value="F:acyltransferase activity, transferring groups other than amino-acyl groups"/>
    <property type="evidence" value="ECO:0007669"/>
    <property type="project" value="InterPro"/>
</dbReference>
<gene>
    <name evidence="3" type="ORF">RJ639_010613</name>
    <name evidence="2" type="ORF">RJ639_024662</name>
</gene>
<sequence length="177" mass="19907">MSANSSPSITLRPFRLTDAPDMMLWAGDDQVTRTLRWKTLTSIEEALTFIEEVCIPHPWRRSICIDDRSIGFVSIFQGSGEDRRKADIGYAIAAKYWGQGITTKVVKIAVSNVFIDLPDVVRLQAFVYVDNLASQRVLEKIGFMKEGLLRKYAYIKGNIRDLLVYSILSTDAIPGTS</sequence>
<organism evidence="3 4">
    <name type="scientific">Escallonia herrerae</name>
    <dbReference type="NCBI Taxonomy" id="1293975"/>
    <lineage>
        <taxon>Eukaryota</taxon>
        <taxon>Viridiplantae</taxon>
        <taxon>Streptophyta</taxon>
        <taxon>Embryophyta</taxon>
        <taxon>Tracheophyta</taxon>
        <taxon>Spermatophyta</taxon>
        <taxon>Magnoliopsida</taxon>
        <taxon>eudicotyledons</taxon>
        <taxon>Gunneridae</taxon>
        <taxon>Pentapetalae</taxon>
        <taxon>asterids</taxon>
        <taxon>campanulids</taxon>
        <taxon>Escalloniales</taxon>
        <taxon>Escalloniaceae</taxon>
        <taxon>Escallonia</taxon>
    </lineage>
</organism>
<dbReference type="InterPro" id="IPR016181">
    <property type="entry name" value="Acyl_CoA_acyltransferase"/>
</dbReference>
<evidence type="ECO:0000259" key="1">
    <source>
        <dbReference type="PROSITE" id="PS51186"/>
    </source>
</evidence>
<dbReference type="Pfam" id="PF13302">
    <property type="entry name" value="Acetyltransf_3"/>
    <property type="match status" value="1"/>
</dbReference>
<accession>A0AA88VM17</accession>
<dbReference type="AlphaFoldDB" id="A0AA88VM17"/>
<dbReference type="PROSITE" id="PS51186">
    <property type="entry name" value="GNAT"/>
    <property type="match status" value="1"/>
</dbReference>
<evidence type="ECO:0000313" key="4">
    <source>
        <dbReference type="Proteomes" id="UP001188597"/>
    </source>
</evidence>
<feature type="domain" description="N-acetyltransferase" evidence="1">
    <location>
        <begin position="9"/>
        <end position="171"/>
    </location>
</feature>
<dbReference type="PANTHER" id="PTHR46067">
    <property type="entry name" value="ACYL-COA N-ACYLTRANSFERASES (NAT) SUPERFAMILY PROTEIN"/>
    <property type="match status" value="1"/>
</dbReference>
<dbReference type="SUPFAM" id="SSF55729">
    <property type="entry name" value="Acyl-CoA N-acyltransferases (Nat)"/>
    <property type="match status" value="1"/>
</dbReference>
<dbReference type="PANTHER" id="PTHR46067:SF16">
    <property type="entry name" value="N-ACETYLTRANSFERASE DOMAIN-CONTAINING PROTEIN"/>
    <property type="match status" value="1"/>
</dbReference>
<protein>
    <recommendedName>
        <fullName evidence="1">N-acetyltransferase domain-containing protein</fullName>
    </recommendedName>
</protein>
<keyword evidence="4" id="KW-1185">Reference proteome</keyword>
<dbReference type="Gene3D" id="3.40.630.30">
    <property type="match status" value="1"/>
</dbReference>
<dbReference type="Proteomes" id="UP001188597">
    <property type="component" value="Unassembled WGS sequence"/>
</dbReference>
<name>A0AA88VM17_9ASTE</name>
<reference evidence="3" key="1">
    <citation type="submission" date="2022-12" db="EMBL/GenBank/DDBJ databases">
        <title>Draft genome assemblies for two species of Escallonia (Escalloniales).</title>
        <authorList>
            <person name="Chanderbali A."/>
            <person name="Dervinis C."/>
            <person name="Anghel I."/>
            <person name="Soltis D."/>
            <person name="Soltis P."/>
            <person name="Zapata F."/>
        </authorList>
    </citation>
    <scope>NUCLEOTIDE SEQUENCE</scope>
    <source>
        <strain evidence="3">UCBG64.0493</strain>
        <tissue evidence="3">Leaf</tissue>
    </source>
</reference>
<comment type="caution">
    <text evidence="3">The sequence shown here is derived from an EMBL/GenBank/DDBJ whole genome shotgun (WGS) entry which is preliminary data.</text>
</comment>
<dbReference type="EMBL" id="JAVXUP010003518">
    <property type="protein sequence ID" value="KAK2998740.1"/>
    <property type="molecule type" value="Genomic_DNA"/>
</dbReference>
<evidence type="ECO:0000313" key="2">
    <source>
        <dbReference type="EMBL" id="KAK2998740.1"/>
    </source>
</evidence>
<evidence type="ECO:0000313" key="3">
    <source>
        <dbReference type="EMBL" id="KAK3011262.1"/>
    </source>
</evidence>